<dbReference type="InterPro" id="IPR001623">
    <property type="entry name" value="DnaJ_domain"/>
</dbReference>
<dbReference type="PRINTS" id="PR00625">
    <property type="entry name" value="JDOMAIN"/>
</dbReference>
<feature type="domain" description="J" evidence="7">
    <location>
        <begin position="50"/>
        <end position="118"/>
    </location>
</feature>
<dbReference type="CDD" id="cd06257">
    <property type="entry name" value="DnaJ"/>
    <property type="match status" value="1"/>
</dbReference>
<evidence type="ECO:0000256" key="3">
    <source>
        <dbReference type="ARBA" id="ARBA00023186"/>
    </source>
</evidence>
<proteinExistence type="predicted"/>
<dbReference type="Pfam" id="PF00226">
    <property type="entry name" value="DnaJ"/>
    <property type="match status" value="1"/>
</dbReference>
<dbReference type="InterPro" id="IPR036869">
    <property type="entry name" value="J_dom_sf"/>
</dbReference>
<dbReference type="Gene3D" id="1.10.287.110">
    <property type="entry name" value="DnaJ domain"/>
    <property type="match status" value="1"/>
</dbReference>
<dbReference type="OrthoDB" id="10250354at2759"/>
<protein>
    <recommendedName>
        <fullName evidence="7">J domain-containing protein</fullName>
    </recommendedName>
</protein>
<dbReference type="VEuPathDB" id="FungiDB:A1Q1_07042"/>
<dbReference type="PANTHER" id="PTHR44157">
    <property type="entry name" value="DNAJ HOMOLOG SUBFAMILY C MEMBER 11"/>
    <property type="match status" value="1"/>
</dbReference>
<sequence>MDEPGPSSEYYRRFAAREDGPILPPQMHQDPFINPSETPVQFLDNQANDGLYAILNVDRDASPNEIKDRYRSLAARYHPDKQPDDQRRLPAHQQFQNIQRAYEVLTDPGRRTVYDMFGEEGLRTSWEVGPKNMSASQMRSFFLRQGEAKRQLDAEQLVNSKRVRPGQILGKHSWETPINENTQLAIEGVMAARGHNGGANISGTIKHQFSPRFWGQYTQAFLAPRIATAKGTYTFDENTYVTGQAFVQTLAGPPRLSMSLGRRLYAFTTGFITYNTGFWDLGPWGRNMDPRLKFADQSSMMVGMTNAMNNGSGWTCQLQTGHAENGIAADWTTNVMGLRVKLGGQLDVTGELTAFADAMGRVTEYTRAGATLQLATSGVQLKLYLRRLGQKITIPILLSADLNPYVVLGTAVLPAVSWAAAYHFYVLPKKQRDVKNRIKELREEHAEYIAQKRQEAENAVLLMGRNAASLAAKEKERGGLVILSAQYGPASAFSARGVSDDEAVIDVTIPLQALVQNSKLYIPGGRNKFNLMGFWDPCIGEKKRLRVRYLFRDVVHEVEVDDVSQLRAPVKAHALDQ</sequence>
<evidence type="ECO:0000256" key="6">
    <source>
        <dbReference type="SAM" id="Phobius"/>
    </source>
</evidence>
<dbReference type="InterPro" id="IPR024586">
    <property type="entry name" value="DnaJ-like_C11_C"/>
</dbReference>
<evidence type="ECO:0000313" key="8">
    <source>
        <dbReference type="EMBL" id="EJT51630.1"/>
    </source>
</evidence>
<dbReference type="SMART" id="SM00271">
    <property type="entry name" value="DnaJ"/>
    <property type="match status" value="1"/>
</dbReference>
<keyword evidence="3" id="KW-0143">Chaperone</keyword>
<dbReference type="InterPro" id="IPR052243">
    <property type="entry name" value="Mito_inner_membrane_organizer"/>
</dbReference>
<accession>J4UIU4</accession>
<dbReference type="GO" id="GO:0042407">
    <property type="term" value="P:cristae formation"/>
    <property type="evidence" value="ECO:0007669"/>
    <property type="project" value="TreeGrafter"/>
</dbReference>
<dbReference type="HOGENOM" id="CLU_019611_0_1_1"/>
<dbReference type="SUPFAM" id="SSF46565">
    <property type="entry name" value="Chaperone J-domain"/>
    <property type="match status" value="1"/>
</dbReference>
<keyword evidence="4" id="KW-0175">Coiled coil</keyword>
<dbReference type="PANTHER" id="PTHR44157:SF1">
    <property type="entry name" value="DNAJ HOMOLOG SUBFAMILY C MEMBER 11"/>
    <property type="match status" value="1"/>
</dbReference>
<dbReference type="InterPro" id="IPR018253">
    <property type="entry name" value="DnaJ_domain_CS"/>
</dbReference>
<feature type="region of interest" description="Disordered" evidence="5">
    <location>
        <begin position="1"/>
        <end position="36"/>
    </location>
</feature>
<comment type="subcellular location">
    <subcellularLocation>
        <location evidence="1">Membrane</location>
    </subcellularLocation>
</comment>
<organism evidence="8 9">
    <name type="scientific">Trichosporon asahii var. asahii (strain ATCC 90039 / CBS 2479 / JCM 2466 / KCTC 7840 / NBRC 103889/ NCYC 2677 / UAMH 7654)</name>
    <name type="common">Yeast</name>
    <dbReference type="NCBI Taxonomy" id="1186058"/>
    <lineage>
        <taxon>Eukaryota</taxon>
        <taxon>Fungi</taxon>
        <taxon>Dikarya</taxon>
        <taxon>Basidiomycota</taxon>
        <taxon>Agaricomycotina</taxon>
        <taxon>Tremellomycetes</taxon>
        <taxon>Trichosporonales</taxon>
        <taxon>Trichosporonaceae</taxon>
        <taxon>Trichosporon</taxon>
    </lineage>
</organism>
<evidence type="ECO:0000256" key="4">
    <source>
        <dbReference type="SAM" id="Coils"/>
    </source>
</evidence>
<dbReference type="RefSeq" id="XP_014182766.1">
    <property type="nucleotide sequence ID" value="XM_014327291.1"/>
</dbReference>
<feature type="transmembrane region" description="Helical" evidence="6">
    <location>
        <begin position="405"/>
        <end position="427"/>
    </location>
</feature>
<dbReference type="PROSITE" id="PS50076">
    <property type="entry name" value="DNAJ_2"/>
    <property type="match status" value="1"/>
</dbReference>
<evidence type="ECO:0000256" key="1">
    <source>
        <dbReference type="ARBA" id="ARBA00004370"/>
    </source>
</evidence>
<dbReference type="InterPro" id="IPR055225">
    <property type="entry name" value="DNAJC11-like_beta-barrel"/>
</dbReference>
<dbReference type="GO" id="GO:0016020">
    <property type="term" value="C:membrane"/>
    <property type="evidence" value="ECO:0007669"/>
    <property type="project" value="UniProtKB-SubCell"/>
</dbReference>
<dbReference type="Pfam" id="PF22774">
    <property type="entry name" value="DNAJC11_beta-barrel"/>
    <property type="match status" value="1"/>
</dbReference>
<evidence type="ECO:0000259" key="7">
    <source>
        <dbReference type="PROSITE" id="PS50076"/>
    </source>
</evidence>
<evidence type="ECO:0000256" key="5">
    <source>
        <dbReference type="SAM" id="MobiDB-lite"/>
    </source>
</evidence>
<feature type="compositionally biased region" description="Basic and acidic residues" evidence="5">
    <location>
        <begin position="10"/>
        <end position="20"/>
    </location>
</feature>
<reference evidence="8 9" key="1">
    <citation type="journal article" date="2012" name="Eukaryot. Cell">
        <title>Draft genome sequence of CBS 2479, the standard type strain of Trichosporon asahii.</title>
        <authorList>
            <person name="Yang R.Y."/>
            <person name="Li H.T."/>
            <person name="Zhu H."/>
            <person name="Zhou G.P."/>
            <person name="Wang M."/>
            <person name="Wang L."/>
        </authorList>
    </citation>
    <scope>NUCLEOTIDE SEQUENCE [LARGE SCALE GENOMIC DNA]</scope>
    <source>
        <strain evidence="9">ATCC 90039 / CBS 2479 / JCM 2466 / KCTC 7840 / NCYC 2677 / UAMH 7654</strain>
    </source>
</reference>
<dbReference type="AlphaFoldDB" id="J4UIU4"/>
<keyword evidence="6" id="KW-0812">Transmembrane</keyword>
<comment type="caution">
    <text evidence="8">The sequence shown here is derived from an EMBL/GenBank/DDBJ whole genome shotgun (WGS) entry which is preliminary data.</text>
</comment>
<name>J4UIU4_TRIAS</name>
<evidence type="ECO:0000313" key="9">
    <source>
        <dbReference type="Proteomes" id="UP000002748"/>
    </source>
</evidence>
<dbReference type="PROSITE" id="PS00636">
    <property type="entry name" value="DNAJ_1"/>
    <property type="match status" value="1"/>
</dbReference>
<keyword evidence="6" id="KW-1133">Transmembrane helix</keyword>
<dbReference type="EMBL" id="ALBS01000048">
    <property type="protein sequence ID" value="EJT51630.1"/>
    <property type="molecule type" value="Genomic_DNA"/>
</dbReference>
<dbReference type="Proteomes" id="UP000002748">
    <property type="component" value="Unassembled WGS sequence"/>
</dbReference>
<dbReference type="Pfam" id="PF11875">
    <property type="entry name" value="DnaJ-like_C11_C"/>
    <property type="match status" value="1"/>
</dbReference>
<dbReference type="GO" id="GO:0005739">
    <property type="term" value="C:mitochondrion"/>
    <property type="evidence" value="ECO:0007669"/>
    <property type="project" value="GOC"/>
</dbReference>
<gene>
    <name evidence="8" type="ORF">A1Q1_07042</name>
</gene>
<dbReference type="KEGG" id="tasa:A1Q1_07042"/>
<keyword evidence="2 6" id="KW-0472">Membrane</keyword>
<dbReference type="GeneID" id="25990554"/>
<feature type="coiled-coil region" evidence="4">
    <location>
        <begin position="431"/>
        <end position="458"/>
    </location>
</feature>
<evidence type="ECO:0000256" key="2">
    <source>
        <dbReference type="ARBA" id="ARBA00023136"/>
    </source>
</evidence>